<feature type="domain" description="MSP" evidence="8">
    <location>
        <begin position="1"/>
        <end position="129"/>
    </location>
</feature>
<name>A0AAD4N8Z0_9BILA</name>
<dbReference type="InterPro" id="IPR013783">
    <property type="entry name" value="Ig-like_fold"/>
</dbReference>
<evidence type="ECO:0000256" key="3">
    <source>
        <dbReference type="ARBA" id="ARBA00023212"/>
    </source>
</evidence>
<evidence type="ECO:0000256" key="7">
    <source>
        <dbReference type="RuleBase" id="RU003425"/>
    </source>
</evidence>
<keyword evidence="2" id="KW-0963">Cytoplasm</keyword>
<dbReference type="Gene3D" id="2.60.40.10">
    <property type="entry name" value="Immunoglobulins"/>
    <property type="match status" value="1"/>
</dbReference>
<dbReference type="AlphaFoldDB" id="A0AAD4N8Z0"/>
<dbReference type="InterPro" id="IPR008962">
    <property type="entry name" value="PapD-like_sf"/>
</dbReference>
<keyword evidence="10" id="KW-1185">Reference proteome</keyword>
<dbReference type="InterPro" id="IPR000535">
    <property type="entry name" value="MSP_dom"/>
</dbReference>
<dbReference type="PANTHER" id="PTHR22920">
    <property type="entry name" value="MAJOR SPERM PROTEIN"/>
    <property type="match status" value="1"/>
</dbReference>
<reference evidence="9" key="1">
    <citation type="submission" date="2022-01" db="EMBL/GenBank/DDBJ databases">
        <title>Genome Sequence Resource for Two Populations of Ditylenchus destructor, the Migratory Endoparasitic Phytonematode.</title>
        <authorList>
            <person name="Zhang H."/>
            <person name="Lin R."/>
            <person name="Xie B."/>
        </authorList>
    </citation>
    <scope>NUCLEOTIDE SEQUENCE</scope>
    <source>
        <strain evidence="9">BazhouSP</strain>
    </source>
</reference>
<evidence type="ECO:0000256" key="2">
    <source>
        <dbReference type="ARBA" id="ARBA00022490"/>
    </source>
</evidence>
<dbReference type="InterPro" id="IPR051155">
    <property type="entry name" value="Nematode_MSP"/>
</dbReference>
<gene>
    <name evidence="9" type="ORF">DdX_08005</name>
</gene>
<evidence type="ECO:0000256" key="5">
    <source>
        <dbReference type="ARBA" id="ARBA00037744"/>
    </source>
</evidence>
<keyword evidence="4" id="KW-0966">Cell projection</keyword>
<dbReference type="Pfam" id="PF00635">
    <property type="entry name" value="Motile_Sperm"/>
    <property type="match status" value="1"/>
</dbReference>
<dbReference type="EMBL" id="JAKKPZ010000011">
    <property type="protein sequence ID" value="KAI1715681.1"/>
    <property type="molecule type" value="Genomic_DNA"/>
</dbReference>
<evidence type="ECO:0000313" key="10">
    <source>
        <dbReference type="Proteomes" id="UP001201812"/>
    </source>
</evidence>
<evidence type="ECO:0000313" key="9">
    <source>
        <dbReference type="EMBL" id="KAI1715681.1"/>
    </source>
</evidence>
<evidence type="ECO:0000256" key="1">
    <source>
        <dbReference type="ARBA" id="ARBA00004245"/>
    </source>
</evidence>
<sequence length="155" mass="17108">MNSSPKKAECDLCKGSKERKIDLNNDKHVYHVKVVNAGDALVGWAVKALGKKRLGVEAPCGVLSPKKAILLAVPTDWFVFAPDDTDDDRIVVKYVKTPAGVTEQDAFSYEWFQDDSIVQRKNLPSIQCASPIIVYVELEGEAKEIPGLKTIEFTS</sequence>
<keyword evidence="3 7" id="KW-0206">Cytoskeleton</keyword>
<dbReference type="SUPFAM" id="SSF49354">
    <property type="entry name" value="PapD-like"/>
    <property type="match status" value="1"/>
</dbReference>
<comment type="caution">
    <text evidence="9">The sequence shown here is derived from an EMBL/GenBank/DDBJ whole genome shotgun (WGS) entry which is preliminary data.</text>
</comment>
<organism evidence="9 10">
    <name type="scientific">Ditylenchus destructor</name>
    <dbReference type="NCBI Taxonomy" id="166010"/>
    <lineage>
        <taxon>Eukaryota</taxon>
        <taxon>Metazoa</taxon>
        <taxon>Ecdysozoa</taxon>
        <taxon>Nematoda</taxon>
        <taxon>Chromadorea</taxon>
        <taxon>Rhabditida</taxon>
        <taxon>Tylenchina</taxon>
        <taxon>Tylenchomorpha</taxon>
        <taxon>Sphaerularioidea</taxon>
        <taxon>Anguinidae</taxon>
        <taxon>Anguininae</taxon>
        <taxon>Ditylenchus</taxon>
    </lineage>
</organism>
<comment type="subcellular location">
    <subcellularLocation>
        <location evidence="6">Cell projection</location>
        <location evidence="6">Pseudopodium</location>
    </subcellularLocation>
    <subcellularLocation>
        <location evidence="1">Cytoplasm</location>
        <location evidence="1">Cytoskeleton</location>
    </subcellularLocation>
</comment>
<dbReference type="PROSITE" id="PS50202">
    <property type="entry name" value="MSP"/>
    <property type="match status" value="1"/>
</dbReference>
<evidence type="ECO:0000256" key="6">
    <source>
        <dbReference type="ARBA" id="ARBA00037818"/>
    </source>
</evidence>
<dbReference type="PANTHER" id="PTHR22920:SF7">
    <property type="entry name" value="MSP DOMAIN-CONTAINING PROTEIN-RELATED"/>
    <property type="match status" value="1"/>
</dbReference>
<proteinExistence type="predicted"/>
<dbReference type="GO" id="GO:0031143">
    <property type="term" value="C:pseudopodium"/>
    <property type="evidence" value="ECO:0007669"/>
    <property type="project" value="UniProtKB-SubCell"/>
</dbReference>
<dbReference type="Proteomes" id="UP001201812">
    <property type="component" value="Unassembled WGS sequence"/>
</dbReference>
<accession>A0AAD4N8Z0</accession>
<protein>
    <recommendedName>
        <fullName evidence="7">Major sperm protein</fullName>
    </recommendedName>
</protein>
<evidence type="ECO:0000259" key="8">
    <source>
        <dbReference type="PROSITE" id="PS50202"/>
    </source>
</evidence>
<dbReference type="GO" id="GO:0005856">
    <property type="term" value="C:cytoskeleton"/>
    <property type="evidence" value="ECO:0007669"/>
    <property type="project" value="UniProtKB-SubCell"/>
</dbReference>
<evidence type="ECO:0000256" key="4">
    <source>
        <dbReference type="ARBA" id="ARBA00023273"/>
    </source>
</evidence>
<comment type="function">
    <text evidence="5 7">Central component in molecular interactions underlying sperm crawling. Forms an extensive filament system that extends from sperm villipoda, along the leading edge of the pseudopod.</text>
</comment>